<protein>
    <submittedName>
        <fullName evidence="1">Uncharacterized protein</fullName>
    </submittedName>
</protein>
<dbReference type="EMBL" id="VKHP01000006">
    <property type="protein sequence ID" value="NEU94805.1"/>
    <property type="molecule type" value="Genomic_DNA"/>
</dbReference>
<dbReference type="Proteomes" id="UP000468531">
    <property type="component" value="Unassembled WGS sequence"/>
</dbReference>
<keyword evidence="2" id="KW-1185">Reference proteome</keyword>
<organism evidence="1 2">
    <name type="scientific">Bradyrhizobium uaiense</name>
    <dbReference type="NCBI Taxonomy" id="2594946"/>
    <lineage>
        <taxon>Bacteria</taxon>
        <taxon>Pseudomonadati</taxon>
        <taxon>Pseudomonadota</taxon>
        <taxon>Alphaproteobacteria</taxon>
        <taxon>Hyphomicrobiales</taxon>
        <taxon>Nitrobacteraceae</taxon>
        <taxon>Bradyrhizobium</taxon>
    </lineage>
</organism>
<dbReference type="RefSeq" id="WP_163150466.1">
    <property type="nucleotide sequence ID" value="NZ_VKHP01000006.1"/>
</dbReference>
<accession>A0A6P1B8R8</accession>
<sequence>MQIDEHKALRDAARAAKAAAVLNDELISEAFKTLEDAYVAAWRSTTIENVSGREKLFLAINVIGKVKEHLSRVVADGKLAEADLRALAQVGERKKAWHEVR</sequence>
<evidence type="ECO:0000313" key="1">
    <source>
        <dbReference type="EMBL" id="NEU94805.1"/>
    </source>
</evidence>
<gene>
    <name evidence="1" type="ORF">FNJ47_02930</name>
</gene>
<evidence type="ECO:0000313" key="2">
    <source>
        <dbReference type="Proteomes" id="UP000468531"/>
    </source>
</evidence>
<dbReference type="AlphaFoldDB" id="A0A6P1B8R8"/>
<proteinExistence type="predicted"/>
<reference evidence="1 2" key="1">
    <citation type="journal article" date="2020" name="Arch. Microbiol.">
        <title>Bradyrhizobium uaiense sp. nov., a new highly efficient cowpea symbiont.</title>
        <authorList>
            <person name="Cabral Michel D."/>
            <person name="Azarias Guimaraes A."/>
            <person name="Martins da Costa E."/>
            <person name="Soares de Carvalho T."/>
            <person name="Balsanelli E."/>
            <person name="Willems A."/>
            <person name="Maltempi de Souza E."/>
            <person name="de Souza Moreira F.M."/>
        </authorList>
    </citation>
    <scope>NUCLEOTIDE SEQUENCE [LARGE SCALE GENOMIC DNA]</scope>
    <source>
        <strain evidence="1 2">UFLA 03-164</strain>
    </source>
</reference>
<name>A0A6P1B8R8_9BRAD</name>
<comment type="caution">
    <text evidence="1">The sequence shown here is derived from an EMBL/GenBank/DDBJ whole genome shotgun (WGS) entry which is preliminary data.</text>
</comment>